<name>A0A9W4SCY6_9GLOM</name>
<dbReference type="EMBL" id="CAMKVN010000179">
    <property type="protein sequence ID" value="CAI2164784.1"/>
    <property type="molecule type" value="Genomic_DNA"/>
</dbReference>
<evidence type="ECO:0000313" key="5">
    <source>
        <dbReference type="Proteomes" id="UP001153678"/>
    </source>
</evidence>
<dbReference type="Pfam" id="PF07282">
    <property type="entry name" value="Cas12f1-like_TNB"/>
    <property type="match status" value="1"/>
</dbReference>
<keyword evidence="1" id="KW-0238">DNA-binding</keyword>
<organism evidence="4 5">
    <name type="scientific">Funneliformis geosporum</name>
    <dbReference type="NCBI Taxonomy" id="1117311"/>
    <lineage>
        <taxon>Eukaryota</taxon>
        <taxon>Fungi</taxon>
        <taxon>Fungi incertae sedis</taxon>
        <taxon>Mucoromycota</taxon>
        <taxon>Glomeromycotina</taxon>
        <taxon>Glomeromycetes</taxon>
        <taxon>Glomerales</taxon>
        <taxon>Glomeraceae</taxon>
        <taxon>Funneliformis</taxon>
    </lineage>
</organism>
<dbReference type="AlphaFoldDB" id="A0A9W4SCY6"/>
<protein>
    <submittedName>
        <fullName evidence="4">1552_t:CDS:1</fullName>
    </submittedName>
</protein>
<dbReference type="Proteomes" id="UP001153678">
    <property type="component" value="Unassembled WGS sequence"/>
</dbReference>
<reference evidence="4" key="1">
    <citation type="submission" date="2022-08" db="EMBL/GenBank/DDBJ databases">
        <authorList>
            <person name="Kallberg Y."/>
            <person name="Tangrot J."/>
            <person name="Rosling A."/>
        </authorList>
    </citation>
    <scope>NUCLEOTIDE SEQUENCE</scope>
    <source>
        <strain evidence="4">Wild A</strain>
    </source>
</reference>
<comment type="caution">
    <text evidence="4">The sequence shown here is derived from an EMBL/GenBank/DDBJ whole genome shotgun (WGS) entry which is preliminary data.</text>
</comment>
<gene>
    <name evidence="4" type="ORF">FWILDA_LOCUS1740</name>
</gene>
<evidence type="ECO:0000256" key="2">
    <source>
        <dbReference type="SAM" id="MobiDB-lite"/>
    </source>
</evidence>
<evidence type="ECO:0000259" key="3">
    <source>
        <dbReference type="Pfam" id="PF07282"/>
    </source>
</evidence>
<evidence type="ECO:0000313" key="4">
    <source>
        <dbReference type="EMBL" id="CAI2164784.1"/>
    </source>
</evidence>
<evidence type="ECO:0000256" key="1">
    <source>
        <dbReference type="ARBA" id="ARBA00023125"/>
    </source>
</evidence>
<feature type="region of interest" description="Disordered" evidence="2">
    <location>
        <begin position="44"/>
        <end position="66"/>
    </location>
</feature>
<dbReference type="Gene3D" id="1.10.260.40">
    <property type="entry name" value="lambda repressor-like DNA-binding domains"/>
    <property type="match status" value="1"/>
</dbReference>
<accession>A0A9W4SCY6</accession>
<proteinExistence type="predicted"/>
<dbReference type="InterPro" id="IPR010982">
    <property type="entry name" value="Lambda_DNA-bd_dom_sf"/>
</dbReference>
<sequence length="441" mass="51252">MEIQSIVGDQIVKQYIQSQGKNHVQEKVIRVFIDKDLEICSKKLSRKKHKRNKEDKTKSSKRHQKTKLELAKQAEKVANQRKDFAFKEVNKIVEREKVKNKVVETGQKVVKVNPAYTSQTCSRCNKRHLVKLEKSNRVFICVYCGLVLDRDVNSARLVNCCYSELLEAATSISGDKKTVSALHVSHYLLSLDKNRRYFTSKRMSPEEEDMIAYRNGAVVENVSKSFLNELFILKSYSRANNLDLETKSFLKAKFEYFQGYSDHELQDLSHEDPSWQLAREKGDNILMSRERVDVGNTIVYLDLKYEDEDDNFNTGEERPFLIRKTKKNKVYLIPIASQEKNKVSPLQYPISNLPANATPLEKVKYELCEKILGYQQDNNLSDKEIAQKIHLTTGETRDILYCHIEYFTLDRLITYASRLFSQQEIKVVIEPKKDNLNARTV</sequence>
<feature type="domain" description="Cas12f1-like TNB" evidence="3">
    <location>
        <begin position="95"/>
        <end position="156"/>
    </location>
</feature>
<keyword evidence="5" id="KW-1185">Reference proteome</keyword>
<dbReference type="GO" id="GO:0003677">
    <property type="term" value="F:DNA binding"/>
    <property type="evidence" value="ECO:0007669"/>
    <property type="project" value="UniProtKB-KW"/>
</dbReference>
<dbReference type="InterPro" id="IPR010095">
    <property type="entry name" value="Cas12f1-like_TNB"/>
</dbReference>